<comment type="caution">
    <text evidence="1">The sequence shown here is derived from an EMBL/GenBank/DDBJ whole genome shotgun (WGS) entry which is preliminary data.</text>
</comment>
<protein>
    <submittedName>
        <fullName evidence="1">Uncharacterized protein</fullName>
    </submittedName>
</protein>
<organism evidence="1 2">
    <name type="scientific">Microbispora siamensis</name>
    <dbReference type="NCBI Taxonomy" id="564413"/>
    <lineage>
        <taxon>Bacteria</taxon>
        <taxon>Bacillati</taxon>
        <taxon>Actinomycetota</taxon>
        <taxon>Actinomycetes</taxon>
        <taxon>Streptosporangiales</taxon>
        <taxon>Streptosporangiaceae</taxon>
        <taxon>Microbispora</taxon>
    </lineage>
</organism>
<keyword evidence="2" id="KW-1185">Reference proteome</keyword>
<name>A0ABQ4GI83_9ACTN</name>
<accession>A0ABQ4GI83</accession>
<proteinExistence type="predicted"/>
<dbReference type="Proteomes" id="UP000660454">
    <property type="component" value="Unassembled WGS sequence"/>
</dbReference>
<gene>
    <name evidence="1" type="ORF">Msi02_19210</name>
</gene>
<dbReference type="EMBL" id="BOOF01000006">
    <property type="protein sequence ID" value="GIH61104.1"/>
    <property type="molecule type" value="Genomic_DNA"/>
</dbReference>
<evidence type="ECO:0000313" key="1">
    <source>
        <dbReference type="EMBL" id="GIH61104.1"/>
    </source>
</evidence>
<sequence>MAGERTRHALEDLLLLVDVLWLVEERCERACFGALALHRASRSRAGFAHDQADALTGGRVLRPAVIVAAP</sequence>
<evidence type="ECO:0000313" key="2">
    <source>
        <dbReference type="Proteomes" id="UP000660454"/>
    </source>
</evidence>
<reference evidence="1 2" key="1">
    <citation type="submission" date="2021-01" db="EMBL/GenBank/DDBJ databases">
        <title>Whole genome shotgun sequence of Microbispora siamensis NBRC 104113.</title>
        <authorList>
            <person name="Komaki H."/>
            <person name="Tamura T."/>
        </authorList>
    </citation>
    <scope>NUCLEOTIDE SEQUENCE [LARGE SCALE GENOMIC DNA]</scope>
    <source>
        <strain evidence="1 2">NBRC 104113</strain>
    </source>
</reference>